<dbReference type="PANTHER" id="PTHR37309">
    <property type="entry name" value="SLR0284 PROTEIN"/>
    <property type="match status" value="1"/>
</dbReference>
<keyword evidence="1" id="KW-1133">Transmembrane helix</keyword>
<evidence type="ECO:0008006" key="4">
    <source>
        <dbReference type="Google" id="ProtNLM"/>
    </source>
</evidence>
<reference evidence="2 3" key="1">
    <citation type="submission" date="2017-09" db="EMBL/GenBank/DDBJ databases">
        <title>Depth-based differentiation of microbial function through sediment-hosted aquifers and enrichment of novel symbionts in the deep terrestrial subsurface.</title>
        <authorList>
            <person name="Probst A.J."/>
            <person name="Ladd B."/>
            <person name="Jarett J.K."/>
            <person name="Geller-Mcgrath D.E."/>
            <person name="Sieber C.M."/>
            <person name="Emerson J.B."/>
            <person name="Anantharaman K."/>
            <person name="Thomas B.C."/>
            <person name="Malmstrom R."/>
            <person name="Stieglmeier M."/>
            <person name="Klingl A."/>
            <person name="Woyke T."/>
            <person name="Ryan C.M."/>
            <person name="Banfield J.F."/>
        </authorList>
    </citation>
    <scope>NUCLEOTIDE SEQUENCE [LARGE SCALE GENOMIC DNA]</scope>
    <source>
        <strain evidence="2">CG22_combo_CG10-13_8_21_14_all_47_17</strain>
    </source>
</reference>
<comment type="caution">
    <text evidence="2">The sequence shown here is derived from an EMBL/GenBank/DDBJ whole genome shotgun (WGS) entry which is preliminary data.</text>
</comment>
<feature type="transmembrane region" description="Helical" evidence="1">
    <location>
        <begin position="7"/>
        <end position="25"/>
    </location>
</feature>
<accession>A0A2H0BTF7</accession>
<keyword evidence="1" id="KW-0472">Membrane</keyword>
<name>A0A2H0BTF7_9BACT</name>
<dbReference type="Pfam" id="PF04020">
    <property type="entry name" value="Phage_holin_4_2"/>
    <property type="match status" value="1"/>
</dbReference>
<sequence>MYLIARLVLNALALMLVAYVIPGVTVTSFGMALFAAIIIGLVNALIRPLLQILSLPVTILTLGLFTLVINALMFWLAAALAPGFSVSGFGPAFWGGLVFSVIGWATNTAIFDRKHN</sequence>
<organism evidence="2 3">
    <name type="scientific">Candidatus Uhrbacteria bacterium CG22_combo_CG10-13_8_21_14_all_47_17</name>
    <dbReference type="NCBI Taxonomy" id="1975041"/>
    <lineage>
        <taxon>Bacteria</taxon>
        <taxon>Candidatus Uhriibacteriota</taxon>
    </lineage>
</organism>
<evidence type="ECO:0000256" key="1">
    <source>
        <dbReference type="SAM" id="Phobius"/>
    </source>
</evidence>
<dbReference type="PANTHER" id="PTHR37309:SF1">
    <property type="entry name" value="SLR0284 PROTEIN"/>
    <property type="match status" value="1"/>
</dbReference>
<feature type="transmembrane region" description="Helical" evidence="1">
    <location>
        <begin position="57"/>
        <end position="80"/>
    </location>
</feature>
<feature type="transmembrane region" description="Helical" evidence="1">
    <location>
        <begin position="92"/>
        <end position="111"/>
    </location>
</feature>
<protein>
    <recommendedName>
        <fullName evidence="4">Phage holin family protein</fullName>
    </recommendedName>
</protein>
<evidence type="ECO:0000313" key="3">
    <source>
        <dbReference type="Proteomes" id="UP000231581"/>
    </source>
</evidence>
<feature type="transmembrane region" description="Helical" evidence="1">
    <location>
        <begin position="31"/>
        <end position="50"/>
    </location>
</feature>
<dbReference type="Proteomes" id="UP000231581">
    <property type="component" value="Unassembled WGS sequence"/>
</dbReference>
<proteinExistence type="predicted"/>
<evidence type="ECO:0000313" key="2">
    <source>
        <dbReference type="EMBL" id="PIP60965.1"/>
    </source>
</evidence>
<dbReference type="EMBL" id="PCSZ01000009">
    <property type="protein sequence ID" value="PIP60965.1"/>
    <property type="molecule type" value="Genomic_DNA"/>
</dbReference>
<dbReference type="AlphaFoldDB" id="A0A2H0BTF7"/>
<dbReference type="InterPro" id="IPR007165">
    <property type="entry name" value="Phage_holin_4_2"/>
</dbReference>
<gene>
    <name evidence="2" type="ORF">COX00_00270</name>
</gene>
<keyword evidence="1" id="KW-0812">Transmembrane</keyword>